<name>A0A5N6JYT7_MONLA</name>
<comment type="caution">
    <text evidence="2">The sequence shown here is derived from an EMBL/GenBank/DDBJ whole genome shotgun (WGS) entry which is preliminary data.</text>
</comment>
<dbReference type="AlphaFoldDB" id="A0A5N6JYT7"/>
<dbReference type="Proteomes" id="UP000326757">
    <property type="component" value="Unassembled WGS sequence"/>
</dbReference>
<keyword evidence="3" id="KW-1185">Reference proteome</keyword>
<reference evidence="2 3" key="1">
    <citation type="submission" date="2019-06" db="EMBL/GenBank/DDBJ databases">
        <title>Genome Sequence of the Brown Rot Fungal Pathogen Monilinia laxa.</title>
        <authorList>
            <person name="De Miccolis Angelini R.M."/>
            <person name="Landi L."/>
            <person name="Abate D."/>
            <person name="Pollastro S."/>
            <person name="Romanazzi G."/>
            <person name="Faretra F."/>
        </authorList>
    </citation>
    <scope>NUCLEOTIDE SEQUENCE [LARGE SCALE GENOMIC DNA]</scope>
    <source>
        <strain evidence="2 3">Mlax316</strain>
    </source>
</reference>
<protein>
    <submittedName>
        <fullName evidence="2">Uncharacterized protein</fullName>
    </submittedName>
</protein>
<dbReference type="EMBL" id="VIGI01000011">
    <property type="protein sequence ID" value="KAB8294215.1"/>
    <property type="molecule type" value="Genomic_DNA"/>
</dbReference>
<accession>A0A5N6JYT7</accession>
<feature type="region of interest" description="Disordered" evidence="1">
    <location>
        <begin position="66"/>
        <end position="87"/>
    </location>
</feature>
<organism evidence="2 3">
    <name type="scientific">Monilinia laxa</name>
    <name type="common">Brown rot fungus</name>
    <name type="synonym">Sclerotinia laxa</name>
    <dbReference type="NCBI Taxonomy" id="61186"/>
    <lineage>
        <taxon>Eukaryota</taxon>
        <taxon>Fungi</taxon>
        <taxon>Dikarya</taxon>
        <taxon>Ascomycota</taxon>
        <taxon>Pezizomycotina</taxon>
        <taxon>Leotiomycetes</taxon>
        <taxon>Helotiales</taxon>
        <taxon>Sclerotiniaceae</taxon>
        <taxon>Monilinia</taxon>
    </lineage>
</organism>
<evidence type="ECO:0000313" key="3">
    <source>
        <dbReference type="Proteomes" id="UP000326757"/>
    </source>
</evidence>
<proteinExistence type="predicted"/>
<sequence length="87" mass="10004">MMAIYVFSFRVRFVSVSCPFVSVRFRSFPILCVPSLHNISQSRNKNSFLSFFLSFFLPSFLPSSLLPSSQSSYKTPRSKAQKLHETN</sequence>
<evidence type="ECO:0000256" key="1">
    <source>
        <dbReference type="SAM" id="MobiDB-lite"/>
    </source>
</evidence>
<gene>
    <name evidence="2" type="ORF">EYC80_009648</name>
</gene>
<evidence type="ECO:0000313" key="2">
    <source>
        <dbReference type="EMBL" id="KAB8294215.1"/>
    </source>
</evidence>